<dbReference type="EMBL" id="FMCU01000028">
    <property type="protein sequence ID" value="SCF48737.1"/>
    <property type="molecule type" value="Genomic_DNA"/>
</dbReference>
<name>A0A1C5AU41_9ACTN</name>
<dbReference type="InterPro" id="IPR040902">
    <property type="entry name" value="AHJR-like"/>
</dbReference>
<reference evidence="3" key="1">
    <citation type="submission" date="2016-06" db="EMBL/GenBank/DDBJ databases">
        <authorList>
            <person name="Varghese N."/>
            <person name="Submissions Spin"/>
        </authorList>
    </citation>
    <scope>NUCLEOTIDE SEQUENCE [LARGE SCALE GENOMIC DNA]</scope>
    <source>
        <strain evidence="3">DSM 44100</strain>
    </source>
</reference>
<evidence type="ECO:0000313" key="3">
    <source>
        <dbReference type="Proteomes" id="UP000198797"/>
    </source>
</evidence>
<evidence type="ECO:0000313" key="2">
    <source>
        <dbReference type="EMBL" id="SCF48737.1"/>
    </source>
</evidence>
<evidence type="ECO:0000259" key="1">
    <source>
        <dbReference type="Pfam" id="PF18743"/>
    </source>
</evidence>
<gene>
    <name evidence="2" type="ORF">GA0070216_12835</name>
</gene>
<organism evidence="2 3">
    <name type="scientific">Micromonospora matsumotoense</name>
    <dbReference type="NCBI Taxonomy" id="121616"/>
    <lineage>
        <taxon>Bacteria</taxon>
        <taxon>Bacillati</taxon>
        <taxon>Actinomycetota</taxon>
        <taxon>Actinomycetes</taxon>
        <taxon>Micromonosporales</taxon>
        <taxon>Micromonosporaceae</taxon>
        <taxon>Micromonospora</taxon>
    </lineage>
</organism>
<dbReference type="AlphaFoldDB" id="A0A1C5AU41"/>
<sequence length="291" mass="32615">MITSHPPNSQPEILQQVVAELRKEGWSTNVEPRGTLLPETLRDFTPDLIASRGDEILVVEFASRQTAKSEQIDALSRRVAALPRARFEVYWLGDTPEHEPALLDVLKLTNEASLISELSPAAGLLTAWAALEGAITHFATKAGEASSWQPPRRLLSTLSSKGLINEADFDRLIKLSTLRNIIAHQGRPMTPARADIKYLIEFTQRLATGKYISSDQMAEWFLEHYEDPVNQLPYDHHEGGYQYFDNGPHDAGDIMRDKFPDATEADIEEAVRLVEETSTDWVTKRGTEPPD</sequence>
<proteinExistence type="predicted"/>
<dbReference type="STRING" id="121616.GA0070216_12835"/>
<feature type="domain" description="REase AHJR-like" evidence="1">
    <location>
        <begin position="12"/>
        <end position="91"/>
    </location>
</feature>
<protein>
    <recommendedName>
        <fullName evidence="1">REase AHJR-like domain-containing protein</fullName>
    </recommendedName>
</protein>
<dbReference type="RefSeq" id="WP_141723256.1">
    <property type="nucleotide sequence ID" value="NZ_FMCU01000028.1"/>
</dbReference>
<dbReference type="OrthoDB" id="119238at2"/>
<dbReference type="Pfam" id="PF18743">
    <property type="entry name" value="AHJR-like"/>
    <property type="match status" value="1"/>
</dbReference>
<accession>A0A1C5AU41</accession>
<dbReference type="Proteomes" id="UP000198797">
    <property type="component" value="Unassembled WGS sequence"/>
</dbReference>
<keyword evidence="3" id="KW-1185">Reference proteome</keyword>